<dbReference type="Proteomes" id="UP001596303">
    <property type="component" value="Unassembled WGS sequence"/>
</dbReference>
<protein>
    <submittedName>
        <fullName evidence="1">Uncharacterized protein</fullName>
    </submittedName>
</protein>
<comment type="caution">
    <text evidence="1">The sequence shown here is derived from an EMBL/GenBank/DDBJ whole genome shotgun (WGS) entry which is preliminary data.</text>
</comment>
<proteinExistence type="predicted"/>
<organism evidence="1 2">
    <name type="scientific">Ponticaulis profundi</name>
    <dbReference type="NCBI Taxonomy" id="2665222"/>
    <lineage>
        <taxon>Bacteria</taxon>
        <taxon>Pseudomonadati</taxon>
        <taxon>Pseudomonadota</taxon>
        <taxon>Alphaproteobacteria</taxon>
        <taxon>Hyphomonadales</taxon>
        <taxon>Hyphomonadaceae</taxon>
        <taxon>Ponticaulis</taxon>
    </lineage>
</organism>
<dbReference type="EMBL" id="JBHSSW010000016">
    <property type="protein sequence ID" value="MFC6198859.1"/>
    <property type="molecule type" value="Genomic_DNA"/>
</dbReference>
<evidence type="ECO:0000313" key="2">
    <source>
        <dbReference type="Proteomes" id="UP001596303"/>
    </source>
</evidence>
<evidence type="ECO:0000313" key="1">
    <source>
        <dbReference type="EMBL" id="MFC6198859.1"/>
    </source>
</evidence>
<accession>A0ABW1SCD2</accession>
<reference evidence="2" key="1">
    <citation type="journal article" date="2019" name="Int. J. Syst. Evol. Microbiol.">
        <title>The Global Catalogue of Microorganisms (GCM) 10K type strain sequencing project: providing services to taxonomists for standard genome sequencing and annotation.</title>
        <authorList>
            <consortium name="The Broad Institute Genomics Platform"/>
            <consortium name="The Broad Institute Genome Sequencing Center for Infectious Disease"/>
            <person name="Wu L."/>
            <person name="Ma J."/>
        </authorList>
    </citation>
    <scope>NUCLEOTIDE SEQUENCE [LARGE SCALE GENOMIC DNA]</scope>
    <source>
        <strain evidence="2">CGMCC-1.15741</strain>
    </source>
</reference>
<gene>
    <name evidence="1" type="ORF">ACFQDM_12260</name>
</gene>
<sequence>MDPGLSAKQRAARLDQSAQAYENNRRNELELEARAASLIAHGDYIAHEIEKKRKDGRWITEADLAGYVATALEHLYPASRVIYDPGRSLLDVRLDSVARSSFRNWCETRRADGGELVSKTEAASFRLGKESSRKRLPRLTTNHPFVRFLFDGIEDAGGVPESAFAIRLQAAEIDLPPGFYAGVVQEWRFGTDQIDARLVWRLLDARSGELLSPDQAESAIRTAVERGAPLAGLREELDLHGTADFLEGLVEGQLMQAFDDAAERREDELEDRLTIQMASLDRAETRDIARIERVIEKAGSRMEAANRGRLRALQERIADRRLQLQRRVSCEREAMTVAAIVIKVEEQRQ</sequence>
<dbReference type="RefSeq" id="WP_377379436.1">
    <property type="nucleotide sequence ID" value="NZ_JBHSSW010000016.1"/>
</dbReference>
<name>A0ABW1SCD2_9PROT</name>
<keyword evidence="2" id="KW-1185">Reference proteome</keyword>